<evidence type="ECO:0000313" key="2">
    <source>
        <dbReference type="EMBL" id="THU45877.1"/>
    </source>
</evidence>
<organism evidence="2 3">
    <name type="scientific">Musa balbisiana</name>
    <name type="common">Banana</name>
    <dbReference type="NCBI Taxonomy" id="52838"/>
    <lineage>
        <taxon>Eukaryota</taxon>
        <taxon>Viridiplantae</taxon>
        <taxon>Streptophyta</taxon>
        <taxon>Embryophyta</taxon>
        <taxon>Tracheophyta</taxon>
        <taxon>Spermatophyta</taxon>
        <taxon>Magnoliopsida</taxon>
        <taxon>Liliopsida</taxon>
        <taxon>Zingiberales</taxon>
        <taxon>Musaceae</taxon>
        <taxon>Musa</taxon>
    </lineage>
</organism>
<gene>
    <name evidence="2" type="ORF">C4D60_Mb02t22600</name>
</gene>
<dbReference type="AlphaFoldDB" id="A0A4S8ICM5"/>
<keyword evidence="3" id="KW-1185">Reference proteome</keyword>
<comment type="caution">
    <text evidence="2">The sequence shown here is derived from an EMBL/GenBank/DDBJ whole genome shotgun (WGS) entry which is preliminary data.</text>
</comment>
<feature type="region of interest" description="Disordered" evidence="1">
    <location>
        <begin position="79"/>
        <end position="113"/>
    </location>
</feature>
<accession>A0A4S8ICM5</accession>
<reference evidence="2 3" key="1">
    <citation type="journal article" date="2019" name="Nat. Plants">
        <title>Genome sequencing of Musa balbisiana reveals subgenome evolution and function divergence in polyploid bananas.</title>
        <authorList>
            <person name="Yao X."/>
        </authorList>
    </citation>
    <scope>NUCLEOTIDE SEQUENCE [LARGE SCALE GENOMIC DNA]</scope>
    <source>
        <strain evidence="3">cv. DH-PKW</strain>
        <tissue evidence="2">Leaves</tissue>
    </source>
</reference>
<name>A0A4S8ICM5_MUSBA</name>
<feature type="compositionally biased region" description="Basic residues" evidence="1">
    <location>
        <begin position="92"/>
        <end position="101"/>
    </location>
</feature>
<protein>
    <submittedName>
        <fullName evidence="2">Uncharacterized protein</fullName>
    </submittedName>
</protein>
<dbReference type="STRING" id="52838.A0A4S8ICM5"/>
<evidence type="ECO:0000313" key="3">
    <source>
        <dbReference type="Proteomes" id="UP000317650"/>
    </source>
</evidence>
<evidence type="ECO:0000256" key="1">
    <source>
        <dbReference type="SAM" id="MobiDB-lite"/>
    </source>
</evidence>
<sequence length="113" mass="12517">MCGNAIISDFIPTPASWRVTAEHLWSGKPKRGKRLMVGVQEEGKADFQGFNNDESEEDEFDTMRFSFGSKSIISREGSMTKSVNFNGPAAKSAKRKKKSVRRNPTMPMGQVGS</sequence>
<dbReference type="Proteomes" id="UP000317650">
    <property type="component" value="Chromosome 2"/>
</dbReference>
<proteinExistence type="predicted"/>
<dbReference type="EMBL" id="PYDT01000011">
    <property type="protein sequence ID" value="THU45877.1"/>
    <property type="molecule type" value="Genomic_DNA"/>
</dbReference>